<protein>
    <recommendedName>
        <fullName evidence="3">AG2 protein</fullName>
    </recommendedName>
</protein>
<comment type="caution">
    <text evidence="1">The sequence shown here is derived from an EMBL/GenBank/DDBJ whole genome shotgun (WGS) entry which is preliminary data.</text>
</comment>
<gene>
    <name evidence="1" type="ORF">Aco03nite_052940</name>
</gene>
<keyword evidence="2" id="KW-1185">Reference proteome</keyword>
<proteinExistence type="predicted"/>
<dbReference type="InterPro" id="IPR038332">
    <property type="entry name" value="PPE_sf"/>
</dbReference>
<accession>A0ABQ3XEF1</accession>
<sequence>MSELTLQDLLSWQAGPWQSAANGWRRVADKLEEADEDFVRGTRDLPEAWSKGTGSQAAATRATALKTRVSDAYTPVKSIGDQLDLHGYAMAGLRQQAEQIITTARNSGFEVDVAKGVISEPEREFVGPRFVVPGRTPEALAAELTGVLTRARSQDDETAAILNANVPSGPGRAWGGQAGAIDRAEELALKLKNPSYQPSPEELEELRLLLDRYGDDEVFAHDFLTTLGPKGLLELNGTLATYQLDRPGVDADSMLFDSRTADAVKGLQSGLGDMLETATDRTGKHRLPDQWVDDLKEAGRSKFNIGDPDNPARYVEGVYGYQLLGPLLHDGEHDPKFVADIGGDMVDFEMSQGKNSALWTEARSENVRLDWTRNHDDNKAPAGYDPITALMDGMSHNGAGTQDLLLGRTGEGAESNRLPRLDYLLTDRNWDAASDVPGGPGWMAELMENGESYRNVGLDRFGEALERATIDHPGEESRRLIESIIFETNVDEEAQGAANGEKPEEGKTTDFTNTNLVEPQLRDSMGNIMAAYIGDVNENIALNQPVTRGSFQVAQDDLTRFLADLGKDEKAHEAIGKAESLYTAAMYDQILAGQVDPGNTLRGDLDAMKVVSHNHGSVMGVIDHGAGLAQHQTSADLDQKINASIEDKYKILGPVSEAVSSVATDRVPGASDLVNGVVGEMLSQMEESEKVDGTGRTNFEVGEMLNAGRTATVGLTESALYHSGRLDDMPAKLYVDGKLTPMNELSEDQRWEWQYYVGHQGMDTVGRSAVDAASSYQDGLAWADQLLGKAKEGGS</sequence>
<dbReference type="Proteomes" id="UP000612282">
    <property type="component" value="Unassembled WGS sequence"/>
</dbReference>
<dbReference type="EMBL" id="BOMG01000064">
    <property type="protein sequence ID" value="GID56890.1"/>
    <property type="molecule type" value="Genomic_DNA"/>
</dbReference>
<dbReference type="Gene3D" id="1.20.1260.20">
    <property type="entry name" value="PPE superfamily"/>
    <property type="match status" value="1"/>
</dbReference>
<evidence type="ECO:0000313" key="2">
    <source>
        <dbReference type="Proteomes" id="UP000612282"/>
    </source>
</evidence>
<name>A0ABQ3XEF1_9ACTN</name>
<evidence type="ECO:0008006" key="3">
    <source>
        <dbReference type="Google" id="ProtNLM"/>
    </source>
</evidence>
<organism evidence="1 2">
    <name type="scientific">Actinoplanes couchii</name>
    <dbReference type="NCBI Taxonomy" id="403638"/>
    <lineage>
        <taxon>Bacteria</taxon>
        <taxon>Bacillati</taxon>
        <taxon>Actinomycetota</taxon>
        <taxon>Actinomycetes</taxon>
        <taxon>Micromonosporales</taxon>
        <taxon>Micromonosporaceae</taxon>
        <taxon>Actinoplanes</taxon>
    </lineage>
</organism>
<reference evidence="1 2" key="1">
    <citation type="submission" date="2021-01" db="EMBL/GenBank/DDBJ databases">
        <title>Whole genome shotgun sequence of Actinoplanes couchii NBRC 106145.</title>
        <authorList>
            <person name="Komaki H."/>
            <person name="Tamura T."/>
        </authorList>
    </citation>
    <scope>NUCLEOTIDE SEQUENCE [LARGE SCALE GENOMIC DNA]</scope>
    <source>
        <strain evidence="1 2">NBRC 106145</strain>
    </source>
</reference>
<evidence type="ECO:0000313" key="1">
    <source>
        <dbReference type="EMBL" id="GID56890.1"/>
    </source>
</evidence>
<dbReference type="RefSeq" id="WP_203798908.1">
    <property type="nucleotide sequence ID" value="NZ_BAAAQE010000094.1"/>
</dbReference>